<dbReference type="Proteomes" id="UP001184614">
    <property type="component" value="Unassembled WGS sequence"/>
</dbReference>
<accession>A0ABU1ME00</accession>
<name>A0ABU1ME00_9HYPH</name>
<keyword evidence="2" id="KW-1185">Reference proteome</keyword>
<evidence type="ECO:0000313" key="1">
    <source>
        <dbReference type="EMBL" id="MDR6434269.1"/>
    </source>
</evidence>
<gene>
    <name evidence="1" type="ORF">J2782_004020</name>
</gene>
<dbReference type="RefSeq" id="WP_310015622.1">
    <property type="nucleotide sequence ID" value="NZ_JAVDQT010000009.1"/>
</dbReference>
<protein>
    <submittedName>
        <fullName evidence="1">Uncharacterized protein</fullName>
    </submittedName>
</protein>
<dbReference type="EMBL" id="JAVDQT010000009">
    <property type="protein sequence ID" value="MDR6434269.1"/>
    <property type="molecule type" value="Genomic_DNA"/>
</dbReference>
<sequence length="79" mass="9042">MVLLNTACDTDPFNLRRLLYNKASFYTSNERLRLQIVETTISLLIDQVDQFEIKGTDNLISETIHRIGVQTIRSGAYPP</sequence>
<proteinExistence type="predicted"/>
<reference evidence="1 2" key="1">
    <citation type="submission" date="2023-07" db="EMBL/GenBank/DDBJ databases">
        <title>Sorghum-associated microbial communities from plants grown in Nebraska, USA.</title>
        <authorList>
            <person name="Schachtman D."/>
        </authorList>
    </citation>
    <scope>NUCLEOTIDE SEQUENCE [LARGE SCALE GENOMIC DNA]</scope>
    <source>
        <strain evidence="1 2">DS1730</strain>
    </source>
</reference>
<organism evidence="1 2">
    <name type="scientific">Brucella pseudogrignonensis</name>
    <dbReference type="NCBI Taxonomy" id="419475"/>
    <lineage>
        <taxon>Bacteria</taxon>
        <taxon>Pseudomonadati</taxon>
        <taxon>Pseudomonadota</taxon>
        <taxon>Alphaproteobacteria</taxon>
        <taxon>Hyphomicrobiales</taxon>
        <taxon>Brucellaceae</taxon>
        <taxon>Brucella/Ochrobactrum group</taxon>
        <taxon>Brucella</taxon>
    </lineage>
</organism>
<evidence type="ECO:0000313" key="2">
    <source>
        <dbReference type="Proteomes" id="UP001184614"/>
    </source>
</evidence>
<comment type="caution">
    <text evidence="1">The sequence shown here is derived from an EMBL/GenBank/DDBJ whole genome shotgun (WGS) entry which is preliminary data.</text>
</comment>